<gene>
    <name evidence="4" type="ORF">DO021_16620</name>
    <name evidence="3" type="ORF">EYB58_18365</name>
</gene>
<dbReference type="Proteomes" id="UP000248798">
    <property type="component" value="Unassembled WGS sequence"/>
</dbReference>
<reference evidence="3 6" key="2">
    <citation type="submission" date="2019-02" db="EMBL/GenBank/DDBJ databases">
        <title>Complete genome sequence of Desulfobacter hydrogenophilus AcRS1.</title>
        <authorList>
            <person name="Marietou A."/>
            <person name="Lund M.B."/>
            <person name="Marshall I.P.G."/>
            <person name="Schreiber L."/>
            <person name="Jorgensen B."/>
        </authorList>
    </citation>
    <scope>NUCLEOTIDE SEQUENCE [LARGE SCALE GENOMIC DNA]</scope>
    <source>
        <strain evidence="3 6">AcRS1</strain>
    </source>
</reference>
<evidence type="ECO:0000256" key="1">
    <source>
        <dbReference type="ARBA" id="ARBA00023172"/>
    </source>
</evidence>
<organism evidence="4 5">
    <name type="scientific">Desulfobacter hydrogenophilus</name>
    <dbReference type="NCBI Taxonomy" id="2291"/>
    <lineage>
        <taxon>Bacteria</taxon>
        <taxon>Pseudomonadati</taxon>
        <taxon>Thermodesulfobacteriota</taxon>
        <taxon>Desulfobacteria</taxon>
        <taxon>Desulfobacterales</taxon>
        <taxon>Desulfobacteraceae</taxon>
        <taxon>Desulfobacter</taxon>
    </lineage>
</organism>
<evidence type="ECO:0000313" key="5">
    <source>
        <dbReference type="Proteomes" id="UP000248798"/>
    </source>
</evidence>
<evidence type="ECO:0000259" key="2">
    <source>
        <dbReference type="PROSITE" id="PS51898"/>
    </source>
</evidence>
<dbReference type="GO" id="GO:0015074">
    <property type="term" value="P:DNA integration"/>
    <property type="evidence" value="ECO:0007669"/>
    <property type="project" value="InterPro"/>
</dbReference>
<feature type="domain" description="Tyr recombinase" evidence="2">
    <location>
        <begin position="13"/>
        <end position="194"/>
    </location>
</feature>
<dbReference type="InterPro" id="IPR002104">
    <property type="entry name" value="Integrase_catalytic"/>
</dbReference>
<dbReference type="Gene3D" id="1.10.443.10">
    <property type="entry name" value="Intergrase catalytic core"/>
    <property type="match status" value="1"/>
</dbReference>
<proteinExistence type="predicted"/>
<dbReference type="EMBL" id="QLNI01000036">
    <property type="protein sequence ID" value="RAM00885.1"/>
    <property type="molecule type" value="Genomic_DNA"/>
</dbReference>
<dbReference type="EMBL" id="CP036313">
    <property type="protein sequence ID" value="QBH14711.1"/>
    <property type="molecule type" value="Genomic_DNA"/>
</dbReference>
<dbReference type="InterPro" id="IPR013762">
    <property type="entry name" value="Integrase-like_cat_sf"/>
</dbReference>
<protein>
    <submittedName>
        <fullName evidence="4">Integrase</fullName>
    </submittedName>
</protein>
<evidence type="ECO:0000313" key="4">
    <source>
        <dbReference type="EMBL" id="RAM00885.1"/>
    </source>
</evidence>
<dbReference type="PROSITE" id="PS51898">
    <property type="entry name" value="TYR_RECOMBINASE"/>
    <property type="match status" value="1"/>
</dbReference>
<reference evidence="4 5" key="1">
    <citation type="submission" date="2018-06" db="EMBL/GenBank/DDBJ databases">
        <title>Complete Genome Sequence of Desulfobacter hydrogenophilus (DSM3380).</title>
        <authorList>
            <person name="Marietou A."/>
            <person name="Schreiber L."/>
            <person name="Marshall I."/>
            <person name="Jorgensen B."/>
        </authorList>
    </citation>
    <scope>NUCLEOTIDE SEQUENCE [LARGE SCALE GENOMIC DNA]</scope>
    <source>
        <strain evidence="4 5">DSM 3380</strain>
    </source>
</reference>
<keyword evidence="1" id="KW-0233">DNA recombination</keyword>
<dbReference type="GO" id="GO:0003677">
    <property type="term" value="F:DNA binding"/>
    <property type="evidence" value="ECO:0007669"/>
    <property type="project" value="InterPro"/>
</dbReference>
<name>A0A328FCU6_9BACT</name>
<evidence type="ECO:0000313" key="3">
    <source>
        <dbReference type="EMBL" id="QBH14711.1"/>
    </source>
</evidence>
<dbReference type="AlphaFoldDB" id="A0A328FCU6"/>
<dbReference type="InterPro" id="IPR011010">
    <property type="entry name" value="DNA_brk_join_enz"/>
</dbReference>
<dbReference type="Pfam" id="PF00589">
    <property type="entry name" value="Phage_integrase"/>
    <property type="match status" value="1"/>
</dbReference>
<dbReference type="RefSeq" id="WP_111958710.1">
    <property type="nucleotide sequence ID" value="NZ_CP036313.1"/>
</dbReference>
<keyword evidence="6" id="KW-1185">Reference proteome</keyword>
<dbReference type="OrthoDB" id="9788852at2"/>
<dbReference type="GO" id="GO:0006310">
    <property type="term" value="P:DNA recombination"/>
    <property type="evidence" value="ECO:0007669"/>
    <property type="project" value="UniProtKB-KW"/>
</dbReference>
<sequence>MKNLNHPKKGSHISVEPIRKQKDIKLIKKVLRDSPRNFCLFVLGINTNLRASDLLSIKVHQVRHLQPGEEITLKEKKTHKPRRINLNRVCIEAIQNLLRSQEYTDDDFLFLNNRKNKKALTVSSLSTLVKKWSKDINLKGNYASHSLRKTWGYHQRVTFGVGIPELMVCFNHSSQKQTLDYLCIQPEEIKSVYQNEL</sequence>
<evidence type="ECO:0000313" key="6">
    <source>
        <dbReference type="Proteomes" id="UP000293902"/>
    </source>
</evidence>
<dbReference type="Proteomes" id="UP000293902">
    <property type="component" value="Chromosome"/>
</dbReference>
<accession>A0A328FCU6</accession>
<dbReference type="SUPFAM" id="SSF56349">
    <property type="entry name" value="DNA breaking-rejoining enzymes"/>
    <property type="match status" value="1"/>
</dbReference>